<evidence type="ECO:0000313" key="2">
    <source>
        <dbReference type="EMBL" id="JAC31098.1"/>
    </source>
</evidence>
<organism evidence="2">
    <name type="scientific">Amblyomma triste</name>
    <name type="common">Neotropical tick</name>
    <dbReference type="NCBI Taxonomy" id="251400"/>
    <lineage>
        <taxon>Eukaryota</taxon>
        <taxon>Metazoa</taxon>
        <taxon>Ecdysozoa</taxon>
        <taxon>Arthropoda</taxon>
        <taxon>Chelicerata</taxon>
        <taxon>Arachnida</taxon>
        <taxon>Acari</taxon>
        <taxon>Parasitiformes</taxon>
        <taxon>Ixodida</taxon>
        <taxon>Ixodoidea</taxon>
        <taxon>Ixodidae</taxon>
        <taxon>Amblyomminae</taxon>
        <taxon>Amblyomma</taxon>
    </lineage>
</organism>
<protein>
    <submittedName>
        <fullName evidence="2">Putative secreted protein</fullName>
    </submittedName>
</protein>
<sequence>MTRSGFFLLIIGFFGFACAAPKGDCDIKKLDACAADIFVFATANKVPTTAAEHKPYCAKQLKSEACARDYVKRCTDSVVQGIASIFLDDVKAEIEERCSKGSTYQNDFFKHAPCLNKAGDSVHRCFQNVNTDMDVASRLPTKQRIGGACCKFNVFEACVLRAVEEKCSNEAVEFTKGLLDRYAGELLGTVCTTYRSGEKCKSIVFDSQPGDKNIRAVLTPLITVAAALG</sequence>
<dbReference type="EMBL" id="GBBM01004320">
    <property type="protein sequence ID" value="JAC31098.1"/>
    <property type="molecule type" value="mRNA"/>
</dbReference>
<keyword evidence="1" id="KW-0732">Signal</keyword>
<dbReference type="PANTHER" id="PTHR33964">
    <property type="entry name" value="RE45066P-RELATED"/>
    <property type="match status" value="1"/>
</dbReference>
<evidence type="ECO:0000256" key="1">
    <source>
        <dbReference type="SAM" id="SignalP"/>
    </source>
</evidence>
<dbReference type="AlphaFoldDB" id="A0A023GDP2"/>
<feature type="signal peptide" evidence="1">
    <location>
        <begin position="1"/>
        <end position="19"/>
    </location>
</feature>
<dbReference type="PROSITE" id="PS51257">
    <property type="entry name" value="PROKAR_LIPOPROTEIN"/>
    <property type="match status" value="1"/>
</dbReference>
<accession>A0A023GDP2</accession>
<reference evidence="2" key="1">
    <citation type="submission" date="2014-03" db="EMBL/GenBank/DDBJ databases">
        <title>The sialotranscriptome of Amblyomma triste, Amblyomma parvum and Amblyomma cajennense ticks, uncovered by 454-based RNA-seq.</title>
        <authorList>
            <person name="Garcia G.R."/>
            <person name="Gardinassi L.G."/>
            <person name="Ribeiro J.M."/>
            <person name="Anatriello E."/>
            <person name="Ferreira B.R."/>
            <person name="Moreira H.N."/>
            <person name="Mafra C."/>
            <person name="Olegario M.M."/>
            <person name="Szabo P.J."/>
            <person name="Miranda-Santos I.K."/>
            <person name="Maruyama S.R."/>
        </authorList>
    </citation>
    <scope>NUCLEOTIDE SEQUENCE</scope>
    <source>
        <strain evidence="2">Mato Grasso do Sul</strain>
        <tissue evidence="2">Salivary glands</tissue>
    </source>
</reference>
<feature type="chain" id="PRO_5001521056" evidence="1">
    <location>
        <begin position="20"/>
        <end position="229"/>
    </location>
</feature>
<name>A0A023GDP2_AMBTT</name>
<dbReference type="PANTHER" id="PTHR33964:SF1">
    <property type="entry name" value="RE45066P"/>
    <property type="match status" value="1"/>
</dbReference>
<proteinExistence type="evidence at transcript level"/>